<dbReference type="Gene3D" id="3.40.50.720">
    <property type="entry name" value="NAD(P)-binding Rossmann-like Domain"/>
    <property type="match status" value="1"/>
</dbReference>
<dbReference type="InterPro" id="IPR013549">
    <property type="entry name" value="DUF1731"/>
</dbReference>
<dbReference type="SUPFAM" id="SSF51735">
    <property type="entry name" value="NAD(P)-binding Rossmann-fold domains"/>
    <property type="match status" value="1"/>
</dbReference>
<dbReference type="RefSeq" id="WP_091622727.1">
    <property type="nucleotide sequence ID" value="NZ_FNZN01000003.1"/>
</dbReference>
<accession>A0A1H7P4G9</accession>
<dbReference type="STRING" id="228957.SAMN04488008_103354"/>
<feature type="domain" description="NAD-dependent epimerase/dehydratase" evidence="2">
    <location>
        <begin position="3"/>
        <end position="127"/>
    </location>
</feature>
<evidence type="ECO:0000313" key="5">
    <source>
        <dbReference type="Proteomes" id="UP000198990"/>
    </source>
</evidence>
<evidence type="ECO:0000259" key="3">
    <source>
        <dbReference type="Pfam" id="PF08338"/>
    </source>
</evidence>
<dbReference type="Pfam" id="PF01370">
    <property type="entry name" value="Epimerase"/>
    <property type="match status" value="1"/>
</dbReference>
<evidence type="ECO:0000256" key="1">
    <source>
        <dbReference type="ARBA" id="ARBA00009353"/>
    </source>
</evidence>
<keyword evidence="5" id="KW-1185">Reference proteome</keyword>
<organism evidence="4 5">
    <name type="scientific">Maribacter orientalis</name>
    <dbReference type="NCBI Taxonomy" id="228957"/>
    <lineage>
        <taxon>Bacteria</taxon>
        <taxon>Pseudomonadati</taxon>
        <taxon>Bacteroidota</taxon>
        <taxon>Flavobacteriia</taxon>
        <taxon>Flavobacteriales</taxon>
        <taxon>Flavobacteriaceae</taxon>
        <taxon>Maribacter</taxon>
    </lineage>
</organism>
<dbReference type="EMBL" id="FNZN01000003">
    <property type="protein sequence ID" value="SEL30509.1"/>
    <property type="molecule type" value="Genomic_DNA"/>
</dbReference>
<comment type="similarity">
    <text evidence="1">Belongs to the NAD(P)-dependent epimerase/dehydratase family. SDR39U1 subfamily.</text>
</comment>
<dbReference type="PANTHER" id="PTHR11092">
    <property type="entry name" value="SUGAR NUCLEOTIDE EPIMERASE RELATED"/>
    <property type="match status" value="1"/>
</dbReference>
<sequence>MKVLITGATGLVGSELVSQCHEKGYDVNYLTTSKEKIVSDLNYHGYFWNPTTEEIDQNCLNGVSIIINLAGSSISKRWTKQYRQEIIDSRVNSLELLKNTLLKTENHSVKSIISASAIGIYPDSLSNYYTEDEEEVDDSFLGEVVDVWENKIDEFETLGVKVAKVRIGLVMSNDGGALPEIAKPVKYYVGAAFGTGEQWQSWIHISDLAGIFLHIASHQLEGVYNGVAPNPVTNLKLVKEIAKVLNKPLFLPNIPKFVMHTILGEMAYILFASQRVSSKKIEGEGFVFHYANICQALGAIYDNEGECEDKKTKITKEFVS</sequence>
<dbReference type="NCBIfam" id="TIGR01777">
    <property type="entry name" value="yfcH"/>
    <property type="match status" value="1"/>
</dbReference>
<dbReference type="OrthoDB" id="9801773at2"/>
<dbReference type="PANTHER" id="PTHR11092:SF0">
    <property type="entry name" value="EPIMERASE FAMILY PROTEIN SDR39U1"/>
    <property type="match status" value="1"/>
</dbReference>
<name>A0A1H7P4G9_9FLAO</name>
<evidence type="ECO:0000259" key="2">
    <source>
        <dbReference type="Pfam" id="PF01370"/>
    </source>
</evidence>
<dbReference type="InterPro" id="IPR001509">
    <property type="entry name" value="Epimerase_deHydtase"/>
</dbReference>
<evidence type="ECO:0000313" key="4">
    <source>
        <dbReference type="EMBL" id="SEL30509.1"/>
    </source>
</evidence>
<feature type="domain" description="DUF1731" evidence="3">
    <location>
        <begin position="254"/>
        <end position="300"/>
    </location>
</feature>
<dbReference type="Pfam" id="PF08338">
    <property type="entry name" value="DUF1731"/>
    <property type="match status" value="1"/>
</dbReference>
<dbReference type="InterPro" id="IPR010099">
    <property type="entry name" value="SDR39U1"/>
</dbReference>
<evidence type="ECO:0008006" key="6">
    <source>
        <dbReference type="Google" id="ProtNLM"/>
    </source>
</evidence>
<dbReference type="AlphaFoldDB" id="A0A1H7P4G9"/>
<dbReference type="Proteomes" id="UP000198990">
    <property type="component" value="Unassembled WGS sequence"/>
</dbReference>
<dbReference type="InterPro" id="IPR036291">
    <property type="entry name" value="NAD(P)-bd_dom_sf"/>
</dbReference>
<reference evidence="5" key="1">
    <citation type="submission" date="2016-10" db="EMBL/GenBank/DDBJ databases">
        <authorList>
            <person name="Varghese N."/>
            <person name="Submissions S."/>
        </authorList>
    </citation>
    <scope>NUCLEOTIDE SEQUENCE [LARGE SCALE GENOMIC DNA]</scope>
    <source>
        <strain evidence="5">DSM 16471</strain>
    </source>
</reference>
<protein>
    <recommendedName>
        <fullName evidence="6">TIGR01777 family protein</fullName>
    </recommendedName>
</protein>
<gene>
    <name evidence="4" type="ORF">SAMN04488008_103354</name>
</gene>
<proteinExistence type="inferred from homology"/>